<dbReference type="FunCoup" id="A7TES1">
    <property type="interactions" value="31"/>
</dbReference>
<dbReference type="GeneID" id="5547498"/>
<dbReference type="RefSeq" id="XP_001647025.1">
    <property type="nucleotide sequence ID" value="XM_001646975.1"/>
</dbReference>
<evidence type="ECO:0000313" key="2">
    <source>
        <dbReference type="EMBL" id="EDO19167.1"/>
    </source>
</evidence>
<name>A7TES1_VANPO</name>
<organism evidence="3">
    <name type="scientific">Vanderwaltozyma polyspora (strain ATCC 22028 / DSM 70294 / BCRC 21397 / CBS 2163 / NBRC 10782 / NRRL Y-8283 / UCD 57-17)</name>
    <name type="common">Kluyveromyces polysporus</name>
    <dbReference type="NCBI Taxonomy" id="436907"/>
    <lineage>
        <taxon>Eukaryota</taxon>
        <taxon>Fungi</taxon>
        <taxon>Dikarya</taxon>
        <taxon>Ascomycota</taxon>
        <taxon>Saccharomycotina</taxon>
        <taxon>Saccharomycetes</taxon>
        <taxon>Saccharomycetales</taxon>
        <taxon>Saccharomycetaceae</taxon>
        <taxon>Vanderwaltozyma</taxon>
    </lineage>
</organism>
<dbReference type="OrthoDB" id="4069039at2759"/>
<dbReference type="Proteomes" id="UP000000267">
    <property type="component" value="Unassembled WGS sequence"/>
</dbReference>
<feature type="region of interest" description="Disordered" evidence="1">
    <location>
        <begin position="133"/>
        <end position="181"/>
    </location>
</feature>
<evidence type="ECO:0000313" key="3">
    <source>
        <dbReference type="Proteomes" id="UP000000267"/>
    </source>
</evidence>
<dbReference type="InterPro" id="IPR035303">
    <property type="entry name" value="DUF5364"/>
</dbReference>
<dbReference type="PhylomeDB" id="A7TES1"/>
<reference evidence="2 3" key="1">
    <citation type="journal article" date="2007" name="Proc. Natl. Acad. Sci. U.S.A.">
        <title>Independent sorting-out of thousands of duplicated gene pairs in two yeast species descended from a whole-genome duplication.</title>
        <authorList>
            <person name="Scannell D.R."/>
            <person name="Frank A.C."/>
            <person name="Conant G.C."/>
            <person name="Byrne K.P."/>
            <person name="Woolfit M."/>
            <person name="Wolfe K.H."/>
        </authorList>
    </citation>
    <scope>NUCLEOTIDE SEQUENCE [LARGE SCALE GENOMIC DNA]</scope>
    <source>
        <strain evidence="3">ATCC 22028 / DSM 70294 / BCRC 21397 / CBS 2163 / NBRC 10782 / NRRL Y-8283 / UCD 57-17</strain>
    </source>
</reference>
<accession>A7TES1</accession>
<dbReference type="EMBL" id="DS480381">
    <property type="protein sequence ID" value="EDO19167.1"/>
    <property type="molecule type" value="Genomic_DNA"/>
</dbReference>
<dbReference type="Pfam" id="PF17322">
    <property type="entry name" value="DUF5364"/>
    <property type="match status" value="1"/>
</dbReference>
<protein>
    <submittedName>
        <fullName evidence="2">Uncharacterized protein</fullName>
    </submittedName>
</protein>
<dbReference type="HOGENOM" id="CLU_125618_0_0_1"/>
<evidence type="ECO:0000256" key="1">
    <source>
        <dbReference type="SAM" id="MobiDB-lite"/>
    </source>
</evidence>
<proteinExistence type="predicted"/>
<feature type="compositionally biased region" description="Basic and acidic residues" evidence="1">
    <location>
        <begin position="26"/>
        <end position="53"/>
    </location>
</feature>
<feature type="compositionally biased region" description="Basic and acidic residues" evidence="1">
    <location>
        <begin position="1"/>
        <end position="19"/>
    </location>
</feature>
<dbReference type="eggNOG" id="ENOG502S8M8">
    <property type="taxonomic scope" value="Eukaryota"/>
</dbReference>
<keyword evidence="3" id="KW-1185">Reference proteome</keyword>
<feature type="region of interest" description="Disordered" evidence="1">
    <location>
        <begin position="1"/>
        <end position="60"/>
    </location>
</feature>
<dbReference type="InParanoid" id="A7TES1"/>
<dbReference type="OMA" id="YRYHEDI"/>
<dbReference type="KEGG" id="vpo:Kpol_1050p24"/>
<dbReference type="AlphaFoldDB" id="A7TES1"/>
<sequence length="195" mass="22184">MDAYSLKKDNRKKFQDKQKLKNKHSTPSDRKYKAVKKAEEDKAAEELKEKEEVPLPSNSDRYNEDVYLAYDGMNDDVITNQATKTLKKILQERSDKSVYGEPGSEDMLKKEQLTSKDLRSMDIDQLNSLLKKTTVNSNSPSSTIGKDKSVEIEPQEPNFNARDTGKKLQQPSKEKLPSILPNALNEDEGFLDSLI</sequence>
<gene>
    <name evidence="2" type="ORF">Kpol_1050p24</name>
</gene>
<feature type="compositionally biased region" description="Polar residues" evidence="1">
    <location>
        <begin position="133"/>
        <end position="144"/>
    </location>
</feature>